<dbReference type="EMBL" id="QUTD01005033">
    <property type="protein sequence ID" value="RHY64578.1"/>
    <property type="molecule type" value="Genomic_DNA"/>
</dbReference>
<feature type="region of interest" description="Disordered" evidence="4">
    <location>
        <begin position="180"/>
        <end position="539"/>
    </location>
</feature>
<dbReference type="EMBL" id="QUTA01005435">
    <property type="protein sequence ID" value="RHY15772.1"/>
    <property type="molecule type" value="Genomic_DNA"/>
</dbReference>
<dbReference type="Gene3D" id="3.40.50.720">
    <property type="entry name" value="NAD(P)-binding Rossmann-like Domain"/>
    <property type="match status" value="1"/>
</dbReference>
<feature type="transmembrane region" description="Helical" evidence="5">
    <location>
        <begin position="6"/>
        <end position="25"/>
    </location>
</feature>
<feature type="compositionally biased region" description="Low complexity" evidence="4">
    <location>
        <begin position="325"/>
        <end position="344"/>
    </location>
</feature>
<dbReference type="GO" id="GO:0016616">
    <property type="term" value="F:oxidoreductase activity, acting on the CH-OH group of donors, NAD or NADP as acceptor"/>
    <property type="evidence" value="ECO:0007669"/>
    <property type="project" value="TreeGrafter"/>
</dbReference>
<sequence length="597" mass="63737">MMEETNTIVAVTAALVLFIVTWMMFHPQRRTSLRHKHVVVTGAASGIGRGLAIALCEAGAVVSLLDVNKAGLDEVAAAISQPERVHVFPCDVSDYTQVETALSTAVATLQRPVEILINNAGMVNGKKFVDLTPTDMQRTMQVNTMSQFFTTKVVLPAMLERHAGLVVTVSSVVSTGQQQAHQYYPSSGPRSGNHGVTYARQQDNGPFSAQYTPYPSQQQHYASSTDSYFDQSGLHQQSPFAPQSGPPHEQGPSGHYHSYDHPPQASPPSFPPQATSFFSHDHHAPPPLSSSSSSASHSFFTDQSSQSSASDLFGSSDGPSGDFLTAAPASYAPQASPSYTPAQPFGFDSTSPVTDAADLFGTPSSDAFHTPVTEQTPVDVPPAPVGDSSVELPPSAADLFGSPQRSANPHFTQASSPAQSPVRNPPVHVRAAFSAMQLNSPDYSNPPPPPKPQIEDKPTPPSPVGTPVTPQFLPQAPPSPSRQQPLTKEPSPLKVVQPPPHHELSPPSISPTLSNHLDVSHPVNGDDHAVSSSLPEASVSSVEHTKQLMLQYKHMAERLEHEKNELLDILTAQADQFYAMQAYIDQLVADKAAALAP</sequence>
<dbReference type="PRINTS" id="PR00081">
    <property type="entry name" value="GDHRDH"/>
</dbReference>
<dbReference type="Proteomes" id="UP000266239">
    <property type="component" value="Unassembled WGS sequence"/>
</dbReference>
<dbReference type="InterPro" id="IPR036291">
    <property type="entry name" value="NAD(P)-bd_dom_sf"/>
</dbReference>
<dbReference type="PANTHER" id="PTHR24322">
    <property type="entry name" value="PKSB"/>
    <property type="match status" value="1"/>
</dbReference>
<feature type="coiled-coil region" evidence="3">
    <location>
        <begin position="549"/>
        <end position="576"/>
    </location>
</feature>
<evidence type="ECO:0000256" key="1">
    <source>
        <dbReference type="ARBA" id="ARBA00006484"/>
    </source>
</evidence>
<organism evidence="8 9">
    <name type="scientific">Aphanomyces astaci</name>
    <name type="common">Crayfish plague agent</name>
    <dbReference type="NCBI Taxonomy" id="112090"/>
    <lineage>
        <taxon>Eukaryota</taxon>
        <taxon>Sar</taxon>
        <taxon>Stramenopiles</taxon>
        <taxon>Oomycota</taxon>
        <taxon>Saprolegniomycetes</taxon>
        <taxon>Saprolegniales</taxon>
        <taxon>Verrucalvaceae</taxon>
        <taxon>Aphanomyces</taxon>
    </lineage>
</organism>
<dbReference type="SUPFAM" id="SSF51735">
    <property type="entry name" value="NAD(P)-binding Rossmann-fold domains"/>
    <property type="match status" value="1"/>
</dbReference>
<keyword evidence="2" id="KW-0560">Oxidoreductase</keyword>
<evidence type="ECO:0000256" key="4">
    <source>
        <dbReference type="SAM" id="MobiDB-lite"/>
    </source>
</evidence>
<protein>
    <submittedName>
        <fullName evidence="8">Uncharacterized protein</fullName>
    </submittedName>
</protein>
<name>A0A397E262_APHAT</name>
<feature type="compositionally biased region" description="Polar residues" evidence="4">
    <location>
        <begin position="403"/>
        <end position="422"/>
    </location>
</feature>
<evidence type="ECO:0000256" key="3">
    <source>
        <dbReference type="SAM" id="Coils"/>
    </source>
</evidence>
<keyword evidence="5" id="KW-0812">Transmembrane</keyword>
<evidence type="ECO:0000313" key="7">
    <source>
        <dbReference type="EMBL" id="RHY64578.1"/>
    </source>
</evidence>
<dbReference type="Proteomes" id="UP000265716">
    <property type="component" value="Unassembled WGS sequence"/>
</dbReference>
<evidence type="ECO:0000313" key="8">
    <source>
        <dbReference type="EMBL" id="RHY74950.1"/>
    </source>
</evidence>
<evidence type="ECO:0000256" key="5">
    <source>
        <dbReference type="SAM" id="Phobius"/>
    </source>
</evidence>
<dbReference type="EMBL" id="QUTC01002181">
    <property type="protein sequence ID" value="RHY74950.1"/>
    <property type="molecule type" value="Genomic_DNA"/>
</dbReference>
<comment type="similarity">
    <text evidence="1">Belongs to the short-chain dehydrogenases/reductases (SDR) family.</text>
</comment>
<proteinExistence type="inferred from homology"/>
<keyword evidence="5" id="KW-0472">Membrane</keyword>
<feature type="compositionally biased region" description="Low complexity" evidence="4">
    <location>
        <begin position="530"/>
        <end position="539"/>
    </location>
</feature>
<dbReference type="Pfam" id="PF00106">
    <property type="entry name" value="adh_short"/>
    <property type="match status" value="1"/>
</dbReference>
<evidence type="ECO:0000313" key="11">
    <source>
        <dbReference type="Proteomes" id="UP000266643"/>
    </source>
</evidence>
<dbReference type="PANTHER" id="PTHR24322:SF736">
    <property type="entry name" value="RETINOL DEHYDROGENASE 10"/>
    <property type="match status" value="1"/>
</dbReference>
<accession>A0A397E262</accession>
<gene>
    <name evidence="6" type="ORF">DYB25_000428</name>
    <name evidence="7" type="ORF">DYB30_005611</name>
    <name evidence="8" type="ORF">DYB38_000479</name>
</gene>
<dbReference type="AlphaFoldDB" id="A0A397E262"/>
<dbReference type="VEuPathDB" id="FungiDB:H257_04630"/>
<feature type="compositionally biased region" description="Low complexity" evidence="4">
    <location>
        <begin position="289"/>
        <end position="305"/>
    </location>
</feature>
<comment type="caution">
    <text evidence="8">The sequence shown here is derived from an EMBL/GenBank/DDBJ whole genome shotgun (WGS) entry which is preliminary data.</text>
</comment>
<dbReference type="InterPro" id="IPR002347">
    <property type="entry name" value="SDR_fam"/>
</dbReference>
<keyword evidence="3" id="KW-0175">Coiled coil</keyword>
<feature type="compositionally biased region" description="Polar residues" evidence="4">
    <location>
        <begin position="180"/>
        <end position="190"/>
    </location>
</feature>
<evidence type="ECO:0000313" key="10">
    <source>
        <dbReference type="Proteomes" id="UP000266239"/>
    </source>
</evidence>
<feature type="compositionally biased region" description="Polar residues" evidence="4">
    <location>
        <begin position="199"/>
        <end position="241"/>
    </location>
</feature>
<reference evidence="9 10" key="1">
    <citation type="submission" date="2018-08" db="EMBL/GenBank/DDBJ databases">
        <title>Aphanomyces genome sequencing and annotation.</title>
        <authorList>
            <person name="Minardi D."/>
            <person name="Oidtmann B."/>
            <person name="Van Der Giezen M."/>
            <person name="Studholme D.J."/>
        </authorList>
    </citation>
    <scope>NUCLEOTIDE SEQUENCE [LARGE SCALE GENOMIC DNA]</scope>
    <source>
        <strain evidence="7 11">D2</strain>
        <strain evidence="8 9">SA</strain>
        <strain evidence="6 10">Yx</strain>
    </source>
</reference>
<evidence type="ECO:0000313" key="9">
    <source>
        <dbReference type="Proteomes" id="UP000265716"/>
    </source>
</evidence>
<dbReference type="Proteomes" id="UP000266643">
    <property type="component" value="Unassembled WGS sequence"/>
</dbReference>
<evidence type="ECO:0000313" key="6">
    <source>
        <dbReference type="EMBL" id="RHY15772.1"/>
    </source>
</evidence>
<evidence type="ECO:0000256" key="2">
    <source>
        <dbReference type="ARBA" id="ARBA00023002"/>
    </source>
</evidence>
<keyword evidence="5" id="KW-1133">Transmembrane helix</keyword>
<feature type="compositionally biased region" description="Polar residues" evidence="4">
    <location>
        <begin position="362"/>
        <end position="376"/>
    </location>
</feature>